<sequence>MTHHRARRNVTRDTAWERRLMAVYGITAAEYWAIYELQGGCCYICRRATGTGRKKLSVDHCHKTGFVRGLLCGPCNRDVLGHLRDDPAAFHRGVEYLVNPPAFHIIGERVAPIELLNAA</sequence>
<dbReference type="GO" id="GO:0004519">
    <property type="term" value="F:endonuclease activity"/>
    <property type="evidence" value="ECO:0007669"/>
    <property type="project" value="UniProtKB-KW"/>
</dbReference>
<gene>
    <name evidence="1" type="ORF">SEA_MYRADEE_58</name>
</gene>
<keyword evidence="1" id="KW-0378">Hydrolase</keyword>
<dbReference type="Pfam" id="PF02945">
    <property type="entry name" value="Endonuclease_7"/>
    <property type="match status" value="1"/>
</dbReference>
<dbReference type="InterPro" id="IPR044925">
    <property type="entry name" value="His-Me_finger_sf"/>
</dbReference>
<dbReference type="InterPro" id="IPR004211">
    <property type="entry name" value="Endonuclease_7"/>
</dbReference>
<reference evidence="2" key="1">
    <citation type="submission" date="2017-05" db="EMBL/GenBank/DDBJ databases">
        <authorList>
            <person name="Song R."/>
            <person name="Chenine A.L."/>
            <person name="Ruprecht R.M."/>
        </authorList>
    </citation>
    <scope>NUCLEOTIDE SEQUENCE [LARGE SCALE GENOMIC DNA]</scope>
</reference>
<dbReference type="SUPFAM" id="SSF54060">
    <property type="entry name" value="His-Me finger endonucleases"/>
    <property type="match status" value="1"/>
</dbReference>
<dbReference type="Gene3D" id="3.40.1800.10">
    <property type="entry name" value="His-Me finger endonucleases"/>
    <property type="match status" value="1"/>
</dbReference>
<name>A0A222Z0T4_9CAUD</name>
<keyword evidence="1" id="KW-0255">Endonuclease</keyword>
<dbReference type="InterPro" id="IPR038563">
    <property type="entry name" value="Endonuclease_7_sf"/>
</dbReference>
<evidence type="ECO:0000313" key="2">
    <source>
        <dbReference type="Proteomes" id="UP000225918"/>
    </source>
</evidence>
<accession>A0A222Z0T4</accession>
<proteinExistence type="predicted"/>
<organism evidence="1 2">
    <name type="scientific">Mycobacterium phage MyraDee</name>
    <dbReference type="NCBI Taxonomy" id="2024303"/>
    <lineage>
        <taxon>Viruses</taxon>
        <taxon>Duplodnaviria</taxon>
        <taxon>Heunggongvirae</taxon>
        <taxon>Uroviricota</taxon>
        <taxon>Caudoviricetes</taxon>
        <taxon>Myradeevirus</taxon>
        <taxon>Myradeevirus MyraDee</taxon>
    </lineage>
</organism>
<dbReference type="Proteomes" id="UP000225918">
    <property type="component" value="Segment"/>
</dbReference>
<keyword evidence="1" id="KW-0540">Nuclease</keyword>
<keyword evidence="2" id="KW-1185">Reference proteome</keyword>
<dbReference type="EMBL" id="MF141539">
    <property type="protein sequence ID" value="ASR77165.1"/>
    <property type="molecule type" value="Genomic_DNA"/>
</dbReference>
<protein>
    <submittedName>
        <fullName evidence="1">Endonuclease VII</fullName>
    </submittedName>
</protein>
<evidence type="ECO:0000313" key="1">
    <source>
        <dbReference type="EMBL" id="ASR77165.1"/>
    </source>
</evidence>